<comment type="caution">
    <text evidence="2">The sequence shown here is derived from an EMBL/GenBank/DDBJ whole genome shotgun (WGS) entry which is preliminary data.</text>
</comment>
<accession>A0AAN6TZ44</accession>
<dbReference type="Proteomes" id="UP001302602">
    <property type="component" value="Unassembled WGS sequence"/>
</dbReference>
<feature type="domain" description="Heterokaryon incompatibility" evidence="1">
    <location>
        <begin position="8"/>
        <end position="85"/>
    </location>
</feature>
<dbReference type="EMBL" id="MU853229">
    <property type="protein sequence ID" value="KAK4123304.1"/>
    <property type="molecule type" value="Genomic_DNA"/>
</dbReference>
<proteinExistence type="predicted"/>
<protein>
    <recommendedName>
        <fullName evidence="1">Heterokaryon incompatibility domain-containing protein</fullName>
    </recommendedName>
</protein>
<organism evidence="2 3">
    <name type="scientific">Parathielavia appendiculata</name>
    <dbReference type="NCBI Taxonomy" id="2587402"/>
    <lineage>
        <taxon>Eukaryota</taxon>
        <taxon>Fungi</taxon>
        <taxon>Dikarya</taxon>
        <taxon>Ascomycota</taxon>
        <taxon>Pezizomycotina</taxon>
        <taxon>Sordariomycetes</taxon>
        <taxon>Sordariomycetidae</taxon>
        <taxon>Sordariales</taxon>
        <taxon>Chaetomiaceae</taxon>
        <taxon>Parathielavia</taxon>
    </lineage>
</organism>
<evidence type="ECO:0000259" key="1">
    <source>
        <dbReference type="Pfam" id="PF06985"/>
    </source>
</evidence>
<dbReference type="AlphaFoldDB" id="A0AAN6TZ44"/>
<dbReference type="PANTHER" id="PTHR33112">
    <property type="entry name" value="DOMAIN PROTEIN, PUTATIVE-RELATED"/>
    <property type="match status" value="1"/>
</dbReference>
<dbReference type="InterPro" id="IPR010730">
    <property type="entry name" value="HET"/>
</dbReference>
<evidence type="ECO:0000313" key="2">
    <source>
        <dbReference type="EMBL" id="KAK4123304.1"/>
    </source>
</evidence>
<reference evidence="2" key="1">
    <citation type="journal article" date="2023" name="Mol. Phylogenet. Evol.">
        <title>Genome-scale phylogeny and comparative genomics of the fungal order Sordariales.</title>
        <authorList>
            <person name="Hensen N."/>
            <person name="Bonometti L."/>
            <person name="Westerberg I."/>
            <person name="Brannstrom I.O."/>
            <person name="Guillou S."/>
            <person name="Cros-Aarteil S."/>
            <person name="Calhoun S."/>
            <person name="Haridas S."/>
            <person name="Kuo A."/>
            <person name="Mondo S."/>
            <person name="Pangilinan J."/>
            <person name="Riley R."/>
            <person name="LaButti K."/>
            <person name="Andreopoulos B."/>
            <person name="Lipzen A."/>
            <person name="Chen C."/>
            <person name="Yan M."/>
            <person name="Daum C."/>
            <person name="Ng V."/>
            <person name="Clum A."/>
            <person name="Steindorff A."/>
            <person name="Ohm R.A."/>
            <person name="Martin F."/>
            <person name="Silar P."/>
            <person name="Natvig D.O."/>
            <person name="Lalanne C."/>
            <person name="Gautier V."/>
            <person name="Ament-Velasquez S.L."/>
            <person name="Kruys A."/>
            <person name="Hutchinson M.I."/>
            <person name="Powell A.J."/>
            <person name="Barry K."/>
            <person name="Miller A.N."/>
            <person name="Grigoriev I.V."/>
            <person name="Debuchy R."/>
            <person name="Gladieux P."/>
            <person name="Hiltunen Thoren M."/>
            <person name="Johannesson H."/>
        </authorList>
    </citation>
    <scope>NUCLEOTIDE SEQUENCE</scope>
    <source>
        <strain evidence="2">CBS 731.68</strain>
    </source>
</reference>
<name>A0AAN6TZ44_9PEZI</name>
<dbReference type="PANTHER" id="PTHR33112:SF12">
    <property type="entry name" value="HETEROKARYON INCOMPATIBILITY DOMAIN-CONTAINING PROTEIN"/>
    <property type="match status" value="1"/>
</dbReference>
<dbReference type="RefSeq" id="XP_062647075.1">
    <property type="nucleotide sequence ID" value="XM_062796383.1"/>
</dbReference>
<sequence>MPSPLDELMRLIYQSAYLTIVCASGRDSWRGLLGSRSQRARHTSLAGEALLQEQVRGQWLGIYPGSSYQLLDSTKWNTRAWTYQEHLLSKNILAFTDDEVLYECDTQVGWRESIFAEHPDHPPKEFTLPLTQSSFKIRLEALMLE</sequence>
<evidence type="ECO:0000313" key="3">
    <source>
        <dbReference type="Proteomes" id="UP001302602"/>
    </source>
</evidence>
<reference evidence="2" key="2">
    <citation type="submission" date="2023-05" db="EMBL/GenBank/DDBJ databases">
        <authorList>
            <consortium name="Lawrence Berkeley National Laboratory"/>
            <person name="Steindorff A."/>
            <person name="Hensen N."/>
            <person name="Bonometti L."/>
            <person name="Westerberg I."/>
            <person name="Brannstrom I.O."/>
            <person name="Guillou S."/>
            <person name="Cros-Aarteil S."/>
            <person name="Calhoun S."/>
            <person name="Haridas S."/>
            <person name="Kuo A."/>
            <person name="Mondo S."/>
            <person name="Pangilinan J."/>
            <person name="Riley R."/>
            <person name="Labutti K."/>
            <person name="Andreopoulos B."/>
            <person name="Lipzen A."/>
            <person name="Chen C."/>
            <person name="Yanf M."/>
            <person name="Daum C."/>
            <person name="Ng V."/>
            <person name="Clum A."/>
            <person name="Ohm R."/>
            <person name="Martin F."/>
            <person name="Silar P."/>
            <person name="Natvig D."/>
            <person name="Lalanne C."/>
            <person name="Gautier V."/>
            <person name="Ament-Velasquez S.L."/>
            <person name="Kruys A."/>
            <person name="Hutchinson M.I."/>
            <person name="Powell A.J."/>
            <person name="Barry K."/>
            <person name="Miller A.N."/>
            <person name="Grigoriev I.V."/>
            <person name="Debuchy R."/>
            <person name="Gladieux P."/>
            <person name="Thoren M.H."/>
            <person name="Johannesson H."/>
        </authorList>
    </citation>
    <scope>NUCLEOTIDE SEQUENCE</scope>
    <source>
        <strain evidence="2">CBS 731.68</strain>
    </source>
</reference>
<keyword evidence="3" id="KW-1185">Reference proteome</keyword>
<gene>
    <name evidence="2" type="ORF">N657DRAFT_681413</name>
</gene>
<dbReference type="GeneID" id="87833151"/>
<dbReference type="Pfam" id="PF06985">
    <property type="entry name" value="HET"/>
    <property type="match status" value="1"/>
</dbReference>